<organism evidence="1 2">
    <name type="scientific">Auriscalpium vulgare</name>
    <dbReference type="NCBI Taxonomy" id="40419"/>
    <lineage>
        <taxon>Eukaryota</taxon>
        <taxon>Fungi</taxon>
        <taxon>Dikarya</taxon>
        <taxon>Basidiomycota</taxon>
        <taxon>Agaricomycotina</taxon>
        <taxon>Agaricomycetes</taxon>
        <taxon>Russulales</taxon>
        <taxon>Auriscalpiaceae</taxon>
        <taxon>Auriscalpium</taxon>
    </lineage>
</organism>
<reference evidence="1" key="2">
    <citation type="journal article" date="2022" name="New Phytol.">
        <title>Evolutionary transition to the ectomycorrhizal habit in the genomes of a hyperdiverse lineage of mushroom-forming fungi.</title>
        <authorList>
            <person name="Looney B."/>
            <person name="Miyauchi S."/>
            <person name="Morin E."/>
            <person name="Drula E."/>
            <person name="Courty P.E."/>
            <person name="Kohler A."/>
            <person name="Kuo A."/>
            <person name="LaButti K."/>
            <person name="Pangilinan J."/>
            <person name="Lipzen A."/>
            <person name="Riley R."/>
            <person name="Andreopoulos W."/>
            <person name="He G."/>
            <person name="Johnson J."/>
            <person name="Nolan M."/>
            <person name="Tritt A."/>
            <person name="Barry K.W."/>
            <person name="Grigoriev I.V."/>
            <person name="Nagy L.G."/>
            <person name="Hibbett D."/>
            <person name="Henrissat B."/>
            <person name="Matheny P.B."/>
            <person name="Labbe J."/>
            <person name="Martin F.M."/>
        </authorList>
    </citation>
    <scope>NUCLEOTIDE SEQUENCE</scope>
    <source>
        <strain evidence="1">FP105234-sp</strain>
    </source>
</reference>
<dbReference type="Proteomes" id="UP000814033">
    <property type="component" value="Unassembled WGS sequence"/>
</dbReference>
<keyword evidence="2" id="KW-1185">Reference proteome</keyword>
<evidence type="ECO:0000313" key="2">
    <source>
        <dbReference type="Proteomes" id="UP000814033"/>
    </source>
</evidence>
<name>A0ACB8RCV6_9AGAM</name>
<sequence>MQQARYLLRCPCRQGQTCSACHHGLTSKFNIPLLSSASFPLPSSQPRPVREPPAQLFSPLPFSHQSRLARSLPTSMASGSMYHNPSFSRWADDTPDLVHDDRSLAFTPAPRGGHHAYPRPPMQPDGFQVWIPPPNAFYDPYDTPQTQPSRPLPILASEAGSPPPLSRRSLINDPAFAVDPHLNPHNWIGNYADSPAQSFTNASATTVLQFPLPRVPSFPASEASTRAAPIPVPASTAPSRPQSYAPDRSAPSTPYEAGHVYLIPPSTAPSASSASSSSGRSTPSSERRSPDRSSRAHDTRQEPIYIAPTDISTPRTRHGNASEAQTERHTRQQPRPPPSYAETVSSSGTDDSSPRVIEEKPRPVVLSYHPPDDSAQPDIPPPPRQPAPSQSQPSSSERPPERTRRKSASRPGAVPLKDLDSIDELDETTPYGIAVHHKGPYEAIAAMLGQRRPLELSPDGAPIELEPVDDDFPASRPGRRHKVRSQHPWVTNATHVNTSSISSHRIAAALVFPPPPVLREPDGSQSQARADFEGFDIPAAIIPARPCTRHIPTRPLHGRATTHQLPVHI</sequence>
<accession>A0ACB8RCV6</accession>
<reference evidence="1" key="1">
    <citation type="submission" date="2021-02" db="EMBL/GenBank/DDBJ databases">
        <authorList>
            <consortium name="DOE Joint Genome Institute"/>
            <person name="Ahrendt S."/>
            <person name="Looney B.P."/>
            <person name="Miyauchi S."/>
            <person name="Morin E."/>
            <person name="Drula E."/>
            <person name="Courty P.E."/>
            <person name="Chicoki N."/>
            <person name="Fauchery L."/>
            <person name="Kohler A."/>
            <person name="Kuo A."/>
            <person name="Labutti K."/>
            <person name="Pangilinan J."/>
            <person name="Lipzen A."/>
            <person name="Riley R."/>
            <person name="Andreopoulos W."/>
            <person name="He G."/>
            <person name="Johnson J."/>
            <person name="Barry K.W."/>
            <person name="Grigoriev I.V."/>
            <person name="Nagy L."/>
            <person name="Hibbett D."/>
            <person name="Henrissat B."/>
            <person name="Matheny P.B."/>
            <person name="Labbe J."/>
            <person name="Martin F."/>
        </authorList>
    </citation>
    <scope>NUCLEOTIDE SEQUENCE</scope>
    <source>
        <strain evidence="1">FP105234-sp</strain>
    </source>
</reference>
<protein>
    <submittedName>
        <fullName evidence="1">Uncharacterized protein</fullName>
    </submittedName>
</protein>
<dbReference type="EMBL" id="MU276095">
    <property type="protein sequence ID" value="KAI0041893.1"/>
    <property type="molecule type" value="Genomic_DNA"/>
</dbReference>
<proteinExistence type="predicted"/>
<gene>
    <name evidence="1" type="ORF">FA95DRAFT_636845</name>
</gene>
<comment type="caution">
    <text evidence="1">The sequence shown here is derived from an EMBL/GenBank/DDBJ whole genome shotgun (WGS) entry which is preliminary data.</text>
</comment>
<evidence type="ECO:0000313" key="1">
    <source>
        <dbReference type="EMBL" id="KAI0041893.1"/>
    </source>
</evidence>